<keyword evidence="2" id="KW-1185">Reference proteome</keyword>
<reference evidence="1" key="1">
    <citation type="submission" date="2021-03" db="EMBL/GenBank/DDBJ databases">
        <authorList>
            <consortium name="DOE Joint Genome Institute"/>
            <person name="Ahrendt S."/>
            <person name="Looney B.P."/>
            <person name="Miyauchi S."/>
            <person name="Morin E."/>
            <person name="Drula E."/>
            <person name="Courty P.E."/>
            <person name="Chicoki N."/>
            <person name="Fauchery L."/>
            <person name="Kohler A."/>
            <person name="Kuo A."/>
            <person name="Labutti K."/>
            <person name="Pangilinan J."/>
            <person name="Lipzen A."/>
            <person name="Riley R."/>
            <person name="Andreopoulos W."/>
            <person name="He G."/>
            <person name="Johnson J."/>
            <person name="Barry K.W."/>
            <person name="Grigoriev I.V."/>
            <person name="Nagy L."/>
            <person name="Hibbett D."/>
            <person name="Henrissat B."/>
            <person name="Matheny P.B."/>
            <person name="Labbe J."/>
            <person name="Martin F."/>
        </authorList>
    </citation>
    <scope>NUCLEOTIDE SEQUENCE</scope>
    <source>
        <strain evidence="1">HHB10654</strain>
    </source>
</reference>
<gene>
    <name evidence="1" type="ORF">BV25DRAFT_1536328</name>
</gene>
<evidence type="ECO:0000313" key="2">
    <source>
        <dbReference type="Proteomes" id="UP000814140"/>
    </source>
</evidence>
<proteinExistence type="predicted"/>
<sequence length="319" mass="34749">MSPPDLPIQAMATPDALSDSIIPYSSTFDTIAAAAPLQYGDLAALGIAGWSPAGLAVSMLEWINVTTGMPWFYTIIAGTVLSRALILPLSVKQMRNSARLAPHQPRLMALKEEAARASATRDPLAVQRVSLKQRKVYEEAGVSMLPMLAMPFVQLPVTLGMFFGVKRMCALPVEQLHWSGVSFLPDLTVADPYYILPILSAIAMNVQLSVGASDMAATADRTTMANMINAFRVVSVISIPFMGGFASGLNLYVLTGIVAMLAQTVILRNSAVRRLFGIPILQKVADFKPVRLQESIVHLKKYFKEQNEASQKKAAQRKW</sequence>
<evidence type="ECO:0000313" key="1">
    <source>
        <dbReference type="EMBL" id="KAI0056824.1"/>
    </source>
</evidence>
<reference evidence="1" key="2">
    <citation type="journal article" date="2022" name="New Phytol.">
        <title>Evolutionary transition to the ectomycorrhizal habit in the genomes of a hyperdiverse lineage of mushroom-forming fungi.</title>
        <authorList>
            <person name="Looney B."/>
            <person name="Miyauchi S."/>
            <person name="Morin E."/>
            <person name="Drula E."/>
            <person name="Courty P.E."/>
            <person name="Kohler A."/>
            <person name="Kuo A."/>
            <person name="LaButti K."/>
            <person name="Pangilinan J."/>
            <person name="Lipzen A."/>
            <person name="Riley R."/>
            <person name="Andreopoulos W."/>
            <person name="He G."/>
            <person name="Johnson J."/>
            <person name="Nolan M."/>
            <person name="Tritt A."/>
            <person name="Barry K.W."/>
            <person name="Grigoriev I.V."/>
            <person name="Nagy L.G."/>
            <person name="Hibbett D."/>
            <person name="Henrissat B."/>
            <person name="Matheny P.B."/>
            <person name="Labbe J."/>
            <person name="Martin F.M."/>
        </authorList>
    </citation>
    <scope>NUCLEOTIDE SEQUENCE</scope>
    <source>
        <strain evidence="1">HHB10654</strain>
    </source>
</reference>
<name>A0ACB8SJW1_9AGAM</name>
<organism evidence="1 2">
    <name type="scientific">Artomyces pyxidatus</name>
    <dbReference type="NCBI Taxonomy" id="48021"/>
    <lineage>
        <taxon>Eukaryota</taxon>
        <taxon>Fungi</taxon>
        <taxon>Dikarya</taxon>
        <taxon>Basidiomycota</taxon>
        <taxon>Agaricomycotina</taxon>
        <taxon>Agaricomycetes</taxon>
        <taxon>Russulales</taxon>
        <taxon>Auriscalpiaceae</taxon>
        <taxon>Artomyces</taxon>
    </lineage>
</organism>
<accession>A0ACB8SJW1</accession>
<protein>
    <submittedName>
        <fullName evidence="1">Uncharacterized protein</fullName>
    </submittedName>
</protein>
<dbReference type="EMBL" id="MU277257">
    <property type="protein sequence ID" value="KAI0056824.1"/>
    <property type="molecule type" value="Genomic_DNA"/>
</dbReference>
<comment type="caution">
    <text evidence="1">The sequence shown here is derived from an EMBL/GenBank/DDBJ whole genome shotgun (WGS) entry which is preliminary data.</text>
</comment>
<dbReference type="Proteomes" id="UP000814140">
    <property type="component" value="Unassembled WGS sequence"/>
</dbReference>